<sequence>MGYLYVYTDGRLQRTVFHDTEDFISGMNSMAICLLNRKIRLLAFCLMDNHVHFIMHATDDDAKDFMSRYKRMLSRHLKTRYSIMDSLYYAKTGIRTIEDDRSLKIAIAYCLRNPFVAGMEADPVEYRWSSAGYYYGSIPEGLNRIESLSIRKQRTHFGTRAEIPADFLYDKRGMIHPSCYVQCEEVRRLFSNEGNFIHYLFKRVEKEAAEEDTANPAVRDSVVLKGLQRLLAQSGAVSLYELMNAERTRILKELRFRYNLTERQLERIAGQ</sequence>
<evidence type="ECO:0000313" key="2">
    <source>
        <dbReference type="EMBL" id="MBO8473227.1"/>
    </source>
</evidence>
<dbReference type="PANTHER" id="PTHR34322">
    <property type="entry name" value="TRANSPOSASE, Y1_TNP DOMAIN-CONTAINING"/>
    <property type="match status" value="1"/>
</dbReference>
<dbReference type="GO" id="GO:0006313">
    <property type="term" value="P:DNA transposition"/>
    <property type="evidence" value="ECO:0007669"/>
    <property type="project" value="InterPro"/>
</dbReference>
<dbReference type="GO" id="GO:0004803">
    <property type="term" value="F:transposase activity"/>
    <property type="evidence" value="ECO:0007669"/>
    <property type="project" value="InterPro"/>
</dbReference>
<dbReference type="AlphaFoldDB" id="A0A9D9II36"/>
<reference evidence="2" key="2">
    <citation type="journal article" date="2021" name="PeerJ">
        <title>Extensive microbial diversity within the chicken gut microbiome revealed by metagenomics and culture.</title>
        <authorList>
            <person name="Gilroy R."/>
            <person name="Ravi A."/>
            <person name="Getino M."/>
            <person name="Pursley I."/>
            <person name="Horton D.L."/>
            <person name="Alikhan N.F."/>
            <person name="Baker D."/>
            <person name="Gharbi K."/>
            <person name="Hall N."/>
            <person name="Watson M."/>
            <person name="Adriaenssens E.M."/>
            <person name="Foster-Nyarko E."/>
            <person name="Jarju S."/>
            <person name="Secka A."/>
            <person name="Antonio M."/>
            <person name="Oren A."/>
            <person name="Chaudhuri R.R."/>
            <person name="La Ragione R."/>
            <person name="Hildebrand F."/>
            <person name="Pallen M.J."/>
        </authorList>
    </citation>
    <scope>NUCLEOTIDE SEQUENCE</scope>
    <source>
        <strain evidence="2">B1-8020</strain>
    </source>
</reference>
<gene>
    <name evidence="2" type="ORF">IAB81_06310</name>
</gene>
<dbReference type="Pfam" id="PF01797">
    <property type="entry name" value="Y1_Tnp"/>
    <property type="match status" value="1"/>
</dbReference>
<dbReference type="SMART" id="SM01321">
    <property type="entry name" value="Y1_Tnp"/>
    <property type="match status" value="1"/>
</dbReference>
<dbReference type="InterPro" id="IPR002686">
    <property type="entry name" value="Transposase_17"/>
</dbReference>
<organism evidence="2 3">
    <name type="scientific">Candidatus Merdivivens pullicola</name>
    <dbReference type="NCBI Taxonomy" id="2840872"/>
    <lineage>
        <taxon>Bacteria</taxon>
        <taxon>Pseudomonadati</taxon>
        <taxon>Bacteroidota</taxon>
        <taxon>Bacteroidia</taxon>
        <taxon>Bacteroidales</taxon>
        <taxon>Muribaculaceae</taxon>
        <taxon>Muribaculaceae incertae sedis</taxon>
        <taxon>Candidatus Merdivivens</taxon>
    </lineage>
</organism>
<reference evidence="2" key="1">
    <citation type="submission" date="2020-10" db="EMBL/GenBank/DDBJ databases">
        <authorList>
            <person name="Gilroy R."/>
        </authorList>
    </citation>
    <scope>NUCLEOTIDE SEQUENCE</scope>
    <source>
        <strain evidence="2">B1-8020</strain>
    </source>
</reference>
<dbReference type="InterPro" id="IPR036515">
    <property type="entry name" value="Transposase_17_sf"/>
</dbReference>
<dbReference type="GO" id="GO:0003677">
    <property type="term" value="F:DNA binding"/>
    <property type="evidence" value="ECO:0007669"/>
    <property type="project" value="InterPro"/>
</dbReference>
<feature type="domain" description="Transposase IS200-like" evidence="1">
    <location>
        <begin position="7"/>
        <end position="113"/>
    </location>
</feature>
<accession>A0A9D9II36</accession>
<evidence type="ECO:0000313" key="3">
    <source>
        <dbReference type="Proteomes" id="UP000823604"/>
    </source>
</evidence>
<dbReference type="EMBL" id="JADIMA010000061">
    <property type="protein sequence ID" value="MBO8473227.1"/>
    <property type="molecule type" value="Genomic_DNA"/>
</dbReference>
<dbReference type="Gene3D" id="3.30.70.1290">
    <property type="entry name" value="Transposase IS200-like"/>
    <property type="match status" value="1"/>
</dbReference>
<name>A0A9D9II36_9BACT</name>
<dbReference type="PANTHER" id="PTHR34322:SF2">
    <property type="entry name" value="TRANSPOSASE IS200-LIKE DOMAIN-CONTAINING PROTEIN"/>
    <property type="match status" value="1"/>
</dbReference>
<dbReference type="Proteomes" id="UP000823604">
    <property type="component" value="Unassembled WGS sequence"/>
</dbReference>
<protein>
    <submittedName>
        <fullName evidence="2">Transposase</fullName>
    </submittedName>
</protein>
<comment type="caution">
    <text evidence="2">The sequence shown here is derived from an EMBL/GenBank/DDBJ whole genome shotgun (WGS) entry which is preliminary data.</text>
</comment>
<evidence type="ECO:0000259" key="1">
    <source>
        <dbReference type="SMART" id="SM01321"/>
    </source>
</evidence>
<proteinExistence type="predicted"/>
<dbReference type="SUPFAM" id="SSF143422">
    <property type="entry name" value="Transposase IS200-like"/>
    <property type="match status" value="1"/>
</dbReference>